<protein>
    <submittedName>
        <fullName evidence="1">Uncharacterized protein</fullName>
    </submittedName>
</protein>
<evidence type="ECO:0000313" key="1">
    <source>
        <dbReference type="EMBL" id="MFL9842255.1"/>
    </source>
</evidence>
<proteinExistence type="predicted"/>
<keyword evidence="2" id="KW-1185">Reference proteome</keyword>
<gene>
    <name evidence="1" type="ORF">ABS767_14895</name>
</gene>
<evidence type="ECO:0000313" key="2">
    <source>
        <dbReference type="Proteomes" id="UP001629244"/>
    </source>
</evidence>
<name>A0ABW8YSP4_9SPHN</name>
<dbReference type="EMBL" id="JBELQC010000003">
    <property type="protein sequence ID" value="MFL9842255.1"/>
    <property type="molecule type" value="Genomic_DNA"/>
</dbReference>
<sequence length="123" mass="13484">MVAVWFLISLLGSQTTPVEMPERFVGFYSQDFETCARKARLGLSLSKSELGNGITSVRVVAARSLGPHQLEVITREDGVSEDQKSVITLGDDGSAVVFHASAAEKHKELPRDAWEFTFVKCPT</sequence>
<comment type="caution">
    <text evidence="1">The sequence shown here is derived from an EMBL/GenBank/DDBJ whole genome shotgun (WGS) entry which is preliminary data.</text>
</comment>
<accession>A0ABW8YSP4</accession>
<organism evidence="1 2">
    <name type="scientific">Sphingomonas plantiphila</name>
    <dbReference type="NCBI Taxonomy" id="3163295"/>
    <lineage>
        <taxon>Bacteria</taxon>
        <taxon>Pseudomonadati</taxon>
        <taxon>Pseudomonadota</taxon>
        <taxon>Alphaproteobacteria</taxon>
        <taxon>Sphingomonadales</taxon>
        <taxon>Sphingomonadaceae</taxon>
        <taxon>Sphingomonas</taxon>
    </lineage>
</organism>
<dbReference type="Proteomes" id="UP001629244">
    <property type="component" value="Unassembled WGS sequence"/>
</dbReference>
<reference evidence="1 2" key="1">
    <citation type="submission" date="2024-06" db="EMBL/GenBank/DDBJ databases">
        <authorList>
            <person name="Kaempfer P."/>
            <person name="Viver T."/>
        </authorList>
    </citation>
    <scope>NUCLEOTIDE SEQUENCE [LARGE SCALE GENOMIC DNA]</scope>
    <source>
        <strain evidence="1 2">ST-64</strain>
    </source>
</reference>